<evidence type="ECO:0000256" key="4">
    <source>
        <dbReference type="RuleBase" id="RU362118"/>
    </source>
</evidence>
<dbReference type="InterPro" id="IPR000277">
    <property type="entry name" value="Cys/Met-Metab_PyrdxlP-dep_enz"/>
</dbReference>
<dbReference type="InterPro" id="IPR015424">
    <property type="entry name" value="PyrdxlP-dep_Trfase"/>
</dbReference>
<dbReference type="GO" id="GO:0005737">
    <property type="term" value="C:cytoplasm"/>
    <property type="evidence" value="ECO:0007669"/>
    <property type="project" value="TreeGrafter"/>
</dbReference>
<dbReference type="Proteomes" id="UP000077071">
    <property type="component" value="Chromosome"/>
</dbReference>
<sequence length="430" mass="45542">MTTGMRFDTLASSAGYGHDEAARNQGSIIPPLYLTTAQHFSSAADMESALSGETDGWIYSRLGNPTVRTLEAVVAALEGYCVDGEVSAVATPSGMAAVTLATSPFLAVSPNGPLNIVASAACYGATFMVFSQRYAKERGVEVRWIPENASPEEWAARIDQHTRFVYAEVPANPLLSLVDIPALAAIAHNAGAPLIIDATLATPALMRPLGLGADIVVHALGKAAGASGTSLAGAVVARRGITSSVADPSVAEDFADYLRRGPVRDMGAVLSPFTAFMILNEIRDLRRRVDAMSCSALTIAEQLQTSNRVADVFYPGLASHPSHELARQMVLVDSGDEADLVHRYGFLLSFRPVGGITAATRVFDRLKLVWRANDLGRVKSTATIPAIGTHRQVVATPGTPPIPLDLIRLSVGLEHGDDILDDLMQALETT</sequence>
<dbReference type="InterPro" id="IPR015422">
    <property type="entry name" value="PyrdxlP-dep_Trfase_small"/>
</dbReference>
<protein>
    <recommendedName>
        <fullName evidence="7">O-acetylhomoserine aminocarboxypropyltransferase/cysteine synthase</fullName>
    </recommendedName>
</protein>
<dbReference type="GO" id="GO:0019346">
    <property type="term" value="P:transsulfuration"/>
    <property type="evidence" value="ECO:0007669"/>
    <property type="project" value="InterPro"/>
</dbReference>
<name>A0A169C2J1_9MICO</name>
<feature type="modified residue" description="N6-(pyridoxal phosphate)lysine" evidence="3">
    <location>
        <position position="222"/>
    </location>
</feature>
<comment type="similarity">
    <text evidence="4">Belongs to the trans-sulfuration enzymes family.</text>
</comment>
<dbReference type="EMBL" id="CP015515">
    <property type="protein sequence ID" value="AND17135.1"/>
    <property type="molecule type" value="Genomic_DNA"/>
</dbReference>
<dbReference type="PATRIC" id="fig|33888.3.peg.2220"/>
<organism evidence="5 6">
    <name type="scientific">Rathayibacter tritici</name>
    <dbReference type="NCBI Taxonomy" id="33888"/>
    <lineage>
        <taxon>Bacteria</taxon>
        <taxon>Bacillati</taxon>
        <taxon>Actinomycetota</taxon>
        <taxon>Actinomycetes</taxon>
        <taxon>Micrococcales</taxon>
        <taxon>Microbacteriaceae</taxon>
        <taxon>Rathayibacter</taxon>
    </lineage>
</organism>
<evidence type="ECO:0000313" key="5">
    <source>
        <dbReference type="EMBL" id="AND17135.1"/>
    </source>
</evidence>
<comment type="cofactor">
    <cofactor evidence="1 4">
        <name>pyridoxal 5'-phosphate</name>
        <dbReference type="ChEBI" id="CHEBI:597326"/>
    </cofactor>
</comment>
<evidence type="ECO:0000256" key="3">
    <source>
        <dbReference type="PIRSR" id="PIRSR001434-2"/>
    </source>
</evidence>
<gene>
    <name evidence="5" type="ORF">A6122_2010</name>
</gene>
<dbReference type="Gene3D" id="3.40.640.10">
    <property type="entry name" value="Type I PLP-dependent aspartate aminotransferase-like (Major domain)"/>
    <property type="match status" value="1"/>
</dbReference>
<proteinExistence type="inferred from homology"/>
<dbReference type="PANTHER" id="PTHR11808">
    <property type="entry name" value="TRANS-SULFURATION ENZYME FAMILY MEMBER"/>
    <property type="match status" value="1"/>
</dbReference>
<evidence type="ECO:0000256" key="2">
    <source>
        <dbReference type="ARBA" id="ARBA00022898"/>
    </source>
</evidence>
<dbReference type="KEGG" id="rtn:A6122_2010"/>
<dbReference type="GO" id="GO:0030170">
    <property type="term" value="F:pyridoxal phosphate binding"/>
    <property type="evidence" value="ECO:0007669"/>
    <property type="project" value="InterPro"/>
</dbReference>
<dbReference type="Gene3D" id="3.90.1150.10">
    <property type="entry name" value="Aspartate Aminotransferase, domain 1"/>
    <property type="match status" value="1"/>
</dbReference>
<dbReference type="GO" id="GO:0016846">
    <property type="term" value="F:carbon-sulfur lyase activity"/>
    <property type="evidence" value="ECO:0007669"/>
    <property type="project" value="TreeGrafter"/>
</dbReference>
<dbReference type="PIRSF" id="PIRSF001434">
    <property type="entry name" value="CGS"/>
    <property type="match status" value="1"/>
</dbReference>
<keyword evidence="2 3" id="KW-0663">Pyridoxal phosphate</keyword>
<dbReference type="InterPro" id="IPR015421">
    <property type="entry name" value="PyrdxlP-dep_Trfase_major"/>
</dbReference>
<keyword evidence="6" id="KW-1185">Reference proteome</keyword>
<evidence type="ECO:0000313" key="6">
    <source>
        <dbReference type="Proteomes" id="UP000077071"/>
    </source>
</evidence>
<accession>A0A169C2J1</accession>
<dbReference type="SUPFAM" id="SSF53383">
    <property type="entry name" value="PLP-dependent transferases"/>
    <property type="match status" value="1"/>
</dbReference>
<dbReference type="AlphaFoldDB" id="A0A169C2J1"/>
<evidence type="ECO:0000256" key="1">
    <source>
        <dbReference type="ARBA" id="ARBA00001933"/>
    </source>
</evidence>
<dbReference type="STRING" id="33888.A6122_2010"/>
<dbReference type="OrthoDB" id="9780685at2"/>
<dbReference type="Pfam" id="PF01053">
    <property type="entry name" value="Cys_Met_Meta_PP"/>
    <property type="match status" value="1"/>
</dbReference>
<reference evidence="5 6" key="1">
    <citation type="submission" date="2016-05" db="EMBL/GenBank/DDBJ databases">
        <title>Complete genome sequence of Rathayibacter tritici NCPPB 1953.</title>
        <authorList>
            <person name="Park J."/>
            <person name="Lee H.-H."/>
            <person name="Lee S.-W."/>
            <person name="Seo Y.-S."/>
        </authorList>
    </citation>
    <scope>NUCLEOTIDE SEQUENCE [LARGE SCALE GENOMIC DNA]</scope>
    <source>
        <strain evidence="5 6">NCPPB 1953</strain>
    </source>
</reference>
<evidence type="ECO:0008006" key="7">
    <source>
        <dbReference type="Google" id="ProtNLM"/>
    </source>
</evidence>